<feature type="region of interest" description="Disordered" evidence="1">
    <location>
        <begin position="405"/>
        <end position="446"/>
    </location>
</feature>
<organism evidence="2 3">
    <name type="scientific">[Myrmecia] bisecta</name>
    <dbReference type="NCBI Taxonomy" id="41462"/>
    <lineage>
        <taxon>Eukaryota</taxon>
        <taxon>Viridiplantae</taxon>
        <taxon>Chlorophyta</taxon>
        <taxon>core chlorophytes</taxon>
        <taxon>Trebouxiophyceae</taxon>
        <taxon>Trebouxiales</taxon>
        <taxon>Trebouxiaceae</taxon>
        <taxon>Myrmecia</taxon>
    </lineage>
</organism>
<reference evidence="2 3" key="1">
    <citation type="journal article" date="2024" name="Nat. Commun.">
        <title>Phylogenomics reveals the evolutionary origins of lichenization in chlorophyte algae.</title>
        <authorList>
            <person name="Puginier C."/>
            <person name="Libourel C."/>
            <person name="Otte J."/>
            <person name="Skaloud P."/>
            <person name="Haon M."/>
            <person name="Grisel S."/>
            <person name="Petersen M."/>
            <person name="Berrin J.G."/>
            <person name="Delaux P.M."/>
            <person name="Dal Grande F."/>
            <person name="Keller J."/>
        </authorList>
    </citation>
    <scope>NUCLEOTIDE SEQUENCE [LARGE SCALE GENOMIC DNA]</scope>
    <source>
        <strain evidence="2 3">SAG 2043</strain>
    </source>
</reference>
<feature type="compositionally biased region" description="Acidic residues" evidence="1">
    <location>
        <begin position="433"/>
        <end position="446"/>
    </location>
</feature>
<feature type="region of interest" description="Disordered" evidence="1">
    <location>
        <begin position="338"/>
        <end position="369"/>
    </location>
</feature>
<comment type="caution">
    <text evidence="2">The sequence shown here is derived from an EMBL/GenBank/DDBJ whole genome shotgun (WGS) entry which is preliminary data.</text>
</comment>
<gene>
    <name evidence="2" type="ORF">WJX72_008794</name>
</gene>
<dbReference type="AlphaFoldDB" id="A0AAW1R8H3"/>
<evidence type="ECO:0000256" key="1">
    <source>
        <dbReference type="SAM" id="MobiDB-lite"/>
    </source>
</evidence>
<sequence>MLTADKATVQRDAREAAVREYMVQRLQFPAALVWDEFDGPQPPREHEAPVCKATMARLHSWSTAALQALLLDLVSELQEGEPLGQRLLQGIAPEDEYEHSLKLDDIARRTHTRSWSLTARQERIRPATWREDGGKGVLTDAHVFDAARREHEQQAGIIHRLCISRAGNFSCPVACGAILVANFEFEETGKVWVPLSRKECSFRSGVEALQDIVGEPVCRHLDDVASLDMLVERVKQGCLPSIIAQSETSAGVFVEFDPAWDPPPCPITNECDHSWMRTRERAKSRGRQPTLRPVGWFKFWTREEAANHQQRQLDFASAQAAAKGAEAAVTASSQVLTAQAAAEEAPPGGTLQHGGQDSDTDDAGFDYTIDLHAGRGGDYSGLDSTGSNVTHAEVLWMDLTADLHSAQREAEEQAEADEAAQDQDQLEVPDGADQNEDELDDEQDRD</sequence>
<feature type="compositionally biased region" description="Low complexity" evidence="1">
    <location>
        <begin position="338"/>
        <end position="350"/>
    </location>
</feature>
<name>A0AAW1R8H3_9CHLO</name>
<dbReference type="EMBL" id="JALJOR010000001">
    <property type="protein sequence ID" value="KAK9829944.1"/>
    <property type="molecule type" value="Genomic_DNA"/>
</dbReference>
<keyword evidence="3" id="KW-1185">Reference proteome</keyword>
<dbReference type="Proteomes" id="UP001489004">
    <property type="component" value="Unassembled WGS sequence"/>
</dbReference>
<protein>
    <submittedName>
        <fullName evidence="2">Uncharacterized protein</fullName>
    </submittedName>
</protein>
<evidence type="ECO:0000313" key="3">
    <source>
        <dbReference type="Proteomes" id="UP001489004"/>
    </source>
</evidence>
<accession>A0AAW1R8H3</accession>
<feature type="compositionally biased region" description="Acidic residues" evidence="1">
    <location>
        <begin position="412"/>
        <end position="427"/>
    </location>
</feature>
<evidence type="ECO:0000313" key="2">
    <source>
        <dbReference type="EMBL" id="KAK9829944.1"/>
    </source>
</evidence>
<proteinExistence type="predicted"/>